<keyword evidence="2" id="KW-0547">Nucleotide-binding</keyword>
<reference evidence="4 5" key="1">
    <citation type="journal article" name="Sci. Rep.">
        <title>Genome-scale phylogenetic analyses confirm Olpidium as the closest living zoosporic fungus to the non-flagellated, terrestrial fungi.</title>
        <authorList>
            <person name="Chang Y."/>
            <person name="Rochon D."/>
            <person name="Sekimoto S."/>
            <person name="Wang Y."/>
            <person name="Chovatia M."/>
            <person name="Sandor L."/>
            <person name="Salamov A."/>
            <person name="Grigoriev I.V."/>
            <person name="Stajich J.E."/>
            <person name="Spatafora J.W."/>
        </authorList>
    </citation>
    <scope>NUCLEOTIDE SEQUENCE [LARGE SCALE GENOMIC DNA]</scope>
    <source>
        <strain evidence="4">S191</strain>
    </source>
</reference>
<keyword evidence="1 4" id="KW-0378">Hydrolase</keyword>
<dbReference type="PANTHER" id="PTHR47958">
    <property type="entry name" value="ATP-DEPENDENT RNA HELICASE DBP3"/>
    <property type="match status" value="1"/>
</dbReference>
<feature type="non-terminal residue" evidence="4">
    <location>
        <position position="171"/>
    </location>
</feature>
<dbReference type="InterPro" id="IPR027417">
    <property type="entry name" value="P-loop_NTPase"/>
</dbReference>
<evidence type="ECO:0000313" key="4">
    <source>
        <dbReference type="EMBL" id="KAG5456932.1"/>
    </source>
</evidence>
<proteinExistence type="predicted"/>
<feature type="domain" description="Helicase ATP-binding" evidence="3">
    <location>
        <begin position="61"/>
        <end position="171"/>
    </location>
</feature>
<organism evidence="4 5">
    <name type="scientific">Olpidium bornovanus</name>
    <dbReference type="NCBI Taxonomy" id="278681"/>
    <lineage>
        <taxon>Eukaryota</taxon>
        <taxon>Fungi</taxon>
        <taxon>Fungi incertae sedis</taxon>
        <taxon>Olpidiomycota</taxon>
        <taxon>Olpidiomycotina</taxon>
        <taxon>Olpidiomycetes</taxon>
        <taxon>Olpidiales</taxon>
        <taxon>Olpidiaceae</taxon>
        <taxon>Olpidium</taxon>
    </lineage>
</organism>
<gene>
    <name evidence="4" type="ORF">BJ554DRAFT_3186</name>
</gene>
<sequence>MTDHGDDLIDYDEEVDALQHAHGVSAVGNNGLAVRPAEDAAKGDGEINKDNKGSYVGQECIPQSILGMDVLFQAKSRMGKTAVFVLATLQHLEPVNAVYMPNIVTKVLYGGTPVKADQDILRDKEKCFHIVVGTPGRILALVRDKSLCLNNIKQFVLDECDKMLETRKFRN</sequence>
<protein>
    <submittedName>
        <fullName evidence="4">P-loop containing nucleoside triphosphate hydrolase protein</fullName>
    </submittedName>
</protein>
<dbReference type="EMBL" id="JAEFCI010010919">
    <property type="protein sequence ID" value="KAG5456932.1"/>
    <property type="molecule type" value="Genomic_DNA"/>
</dbReference>
<dbReference type="PROSITE" id="PS51192">
    <property type="entry name" value="HELICASE_ATP_BIND_1"/>
    <property type="match status" value="1"/>
</dbReference>
<dbReference type="InterPro" id="IPR014001">
    <property type="entry name" value="Helicase_ATP-bd"/>
</dbReference>
<dbReference type="Pfam" id="PF00270">
    <property type="entry name" value="DEAD"/>
    <property type="match status" value="1"/>
</dbReference>
<name>A0A8H7ZPX5_9FUNG</name>
<keyword evidence="2" id="KW-0067">ATP-binding</keyword>
<accession>A0A8H7ZPX5</accession>
<dbReference type="Proteomes" id="UP000673691">
    <property type="component" value="Unassembled WGS sequence"/>
</dbReference>
<comment type="caution">
    <text evidence="4">The sequence shown here is derived from an EMBL/GenBank/DDBJ whole genome shotgun (WGS) entry which is preliminary data.</text>
</comment>
<dbReference type="GO" id="GO:0016787">
    <property type="term" value="F:hydrolase activity"/>
    <property type="evidence" value="ECO:0007669"/>
    <property type="project" value="UniProtKB-KW"/>
</dbReference>
<dbReference type="Gene3D" id="3.40.50.300">
    <property type="entry name" value="P-loop containing nucleotide triphosphate hydrolases"/>
    <property type="match status" value="2"/>
</dbReference>
<dbReference type="AlphaFoldDB" id="A0A8H7ZPX5"/>
<evidence type="ECO:0000256" key="2">
    <source>
        <dbReference type="ARBA" id="ARBA00022806"/>
    </source>
</evidence>
<dbReference type="GO" id="GO:0004386">
    <property type="term" value="F:helicase activity"/>
    <property type="evidence" value="ECO:0007669"/>
    <property type="project" value="UniProtKB-KW"/>
</dbReference>
<dbReference type="OrthoDB" id="10265785at2759"/>
<evidence type="ECO:0000313" key="5">
    <source>
        <dbReference type="Proteomes" id="UP000673691"/>
    </source>
</evidence>
<dbReference type="InterPro" id="IPR011545">
    <property type="entry name" value="DEAD/DEAH_box_helicase_dom"/>
</dbReference>
<dbReference type="GO" id="GO:0005524">
    <property type="term" value="F:ATP binding"/>
    <property type="evidence" value="ECO:0007669"/>
    <property type="project" value="InterPro"/>
</dbReference>
<keyword evidence="5" id="KW-1185">Reference proteome</keyword>
<evidence type="ECO:0000256" key="1">
    <source>
        <dbReference type="ARBA" id="ARBA00022801"/>
    </source>
</evidence>
<dbReference type="GO" id="GO:0003676">
    <property type="term" value="F:nucleic acid binding"/>
    <property type="evidence" value="ECO:0007669"/>
    <property type="project" value="InterPro"/>
</dbReference>
<evidence type="ECO:0000259" key="3">
    <source>
        <dbReference type="PROSITE" id="PS51192"/>
    </source>
</evidence>
<dbReference type="SUPFAM" id="SSF52540">
    <property type="entry name" value="P-loop containing nucleoside triphosphate hydrolases"/>
    <property type="match status" value="1"/>
</dbReference>
<keyword evidence="2" id="KW-0347">Helicase</keyword>